<dbReference type="InterPro" id="IPR036259">
    <property type="entry name" value="MFS_trans_sf"/>
</dbReference>
<proteinExistence type="inferred from homology"/>
<keyword evidence="9" id="KW-1185">Reference proteome</keyword>
<feature type="transmembrane region" description="Helical" evidence="6">
    <location>
        <begin position="67"/>
        <end position="87"/>
    </location>
</feature>
<accession>A0A1Q5TQ38</accession>
<dbReference type="PANTHER" id="PTHR48022:SF10">
    <property type="entry name" value="MAJOR FACILITATOR SUPERFAMILY (MFS) PROFILE DOMAIN-CONTAINING PROTEIN"/>
    <property type="match status" value="1"/>
</dbReference>
<sequence>MADNILSSTSLWQNRKCLFLCCLVSMANMQYGFDLAAVGSLQAMPGFLKVFGHPDPGSDTGYAIDSTVQQLITSLLTLGSFISSLVAGLFSTYLGRKPALWLACIVNAIACGIQIGTSTPGVLYLGRLLLGFANGFLVTFSNIYTAEVAPAHMRGVMVALFAYWVNIGSIMGAVVDNKTKERLDELSYRIPLACLYVVPTLLFVALFFVPESPRWLLHRGKEGEARRALEQLRGESYKRILVERGNGSGDEGSGSVVPTLLEVEWVEMIKGVDEEKREQGSVSALDMFRGPDLRRTLLCYGMIGCQTASGVWFLIGYQTYFFTVCGIIKAFEFSIMNTCFGFLGVNVGMYAISELLGRRSILMLGAVACGLCQLATAIAATVSPNTLPTGQTLVAFTALFMFFYNGCVGAASYPVATELVSSRLRAWTVGTATSLGYLLAWLVNFCTPYFINPDHLNWGARYGYIWAASNLCCVVFFYFFMPEMKGRSLEELDEIFAARVPARKFNSYQTVIRVAARIEAANAKDASQRLEKA</sequence>
<dbReference type="Pfam" id="PF00083">
    <property type="entry name" value="Sugar_tr"/>
    <property type="match status" value="1"/>
</dbReference>
<dbReference type="Gene3D" id="1.20.1250.20">
    <property type="entry name" value="MFS general substrate transporter like domains"/>
    <property type="match status" value="1"/>
</dbReference>
<evidence type="ECO:0000313" key="8">
    <source>
        <dbReference type="EMBL" id="OKP02346.1"/>
    </source>
</evidence>
<feature type="transmembrane region" description="Helical" evidence="6">
    <location>
        <begin position="394"/>
        <end position="415"/>
    </location>
</feature>
<evidence type="ECO:0000256" key="5">
    <source>
        <dbReference type="ARBA" id="ARBA00023136"/>
    </source>
</evidence>
<dbReference type="GO" id="GO:0016020">
    <property type="term" value="C:membrane"/>
    <property type="evidence" value="ECO:0007669"/>
    <property type="project" value="UniProtKB-SubCell"/>
</dbReference>
<evidence type="ECO:0000256" key="2">
    <source>
        <dbReference type="ARBA" id="ARBA00010992"/>
    </source>
</evidence>
<evidence type="ECO:0000256" key="4">
    <source>
        <dbReference type="ARBA" id="ARBA00022989"/>
    </source>
</evidence>
<keyword evidence="5 6" id="KW-0472">Membrane</keyword>
<feature type="transmembrane region" description="Helical" evidence="6">
    <location>
        <begin position="122"/>
        <end position="144"/>
    </location>
</feature>
<dbReference type="Proteomes" id="UP000186955">
    <property type="component" value="Unassembled WGS sequence"/>
</dbReference>
<dbReference type="SUPFAM" id="SSF103473">
    <property type="entry name" value="MFS general substrate transporter"/>
    <property type="match status" value="1"/>
</dbReference>
<dbReference type="InterPro" id="IPR050360">
    <property type="entry name" value="MFS_Sugar_Transporters"/>
</dbReference>
<dbReference type="EMBL" id="MNBE01000626">
    <property type="protein sequence ID" value="OKP02346.1"/>
    <property type="molecule type" value="Genomic_DNA"/>
</dbReference>
<reference evidence="8 9" key="1">
    <citation type="submission" date="2016-10" db="EMBL/GenBank/DDBJ databases">
        <title>Genome sequence of the ascomycete fungus Penicillium subrubescens.</title>
        <authorList>
            <person name="De Vries R.P."/>
            <person name="Peng M."/>
            <person name="Dilokpimol A."/>
            <person name="Hilden K."/>
            <person name="Makela M.R."/>
            <person name="Grigoriev I."/>
            <person name="Riley R."/>
            <person name="Granchi Z."/>
        </authorList>
    </citation>
    <scope>NUCLEOTIDE SEQUENCE [LARGE SCALE GENOMIC DNA]</scope>
    <source>
        <strain evidence="8 9">CBS 132785</strain>
    </source>
</reference>
<comment type="caution">
    <text evidence="8">The sequence shown here is derived from an EMBL/GenBank/DDBJ whole genome shotgun (WGS) entry which is preliminary data.</text>
</comment>
<protein>
    <submittedName>
        <fullName evidence="8">General alpha-glucoside permease</fullName>
    </submittedName>
</protein>
<feature type="transmembrane region" description="Helical" evidence="6">
    <location>
        <begin position="297"/>
        <end position="315"/>
    </location>
</feature>
<dbReference type="GO" id="GO:0005351">
    <property type="term" value="F:carbohydrate:proton symporter activity"/>
    <property type="evidence" value="ECO:0007669"/>
    <property type="project" value="TreeGrafter"/>
</dbReference>
<evidence type="ECO:0000256" key="6">
    <source>
        <dbReference type="SAM" id="Phobius"/>
    </source>
</evidence>
<keyword evidence="3 6" id="KW-0812">Transmembrane</keyword>
<feature type="transmembrane region" description="Helical" evidence="6">
    <location>
        <begin position="463"/>
        <end position="481"/>
    </location>
</feature>
<feature type="transmembrane region" description="Helical" evidence="6">
    <location>
        <begin position="427"/>
        <end position="451"/>
    </location>
</feature>
<comment type="similarity">
    <text evidence="2">Belongs to the major facilitator superfamily. Sugar transporter (TC 2.A.1.1) family.</text>
</comment>
<feature type="transmembrane region" description="Helical" evidence="6">
    <location>
        <begin position="99"/>
        <end position="116"/>
    </location>
</feature>
<organism evidence="8 9">
    <name type="scientific">Penicillium subrubescens</name>
    <dbReference type="NCBI Taxonomy" id="1316194"/>
    <lineage>
        <taxon>Eukaryota</taxon>
        <taxon>Fungi</taxon>
        <taxon>Dikarya</taxon>
        <taxon>Ascomycota</taxon>
        <taxon>Pezizomycotina</taxon>
        <taxon>Eurotiomycetes</taxon>
        <taxon>Eurotiomycetidae</taxon>
        <taxon>Eurotiales</taxon>
        <taxon>Aspergillaceae</taxon>
        <taxon>Penicillium</taxon>
    </lineage>
</organism>
<evidence type="ECO:0000259" key="7">
    <source>
        <dbReference type="PROSITE" id="PS50850"/>
    </source>
</evidence>
<dbReference type="InterPro" id="IPR020846">
    <property type="entry name" value="MFS_dom"/>
</dbReference>
<keyword evidence="4 6" id="KW-1133">Transmembrane helix</keyword>
<evidence type="ECO:0000313" key="9">
    <source>
        <dbReference type="Proteomes" id="UP000186955"/>
    </source>
</evidence>
<dbReference type="PROSITE" id="PS50850">
    <property type="entry name" value="MFS"/>
    <property type="match status" value="1"/>
</dbReference>
<feature type="transmembrane region" description="Helical" evidence="6">
    <location>
        <begin position="321"/>
        <end position="349"/>
    </location>
</feature>
<feature type="transmembrane region" description="Helical" evidence="6">
    <location>
        <begin position="156"/>
        <end position="175"/>
    </location>
</feature>
<dbReference type="PROSITE" id="PS00217">
    <property type="entry name" value="SUGAR_TRANSPORT_2"/>
    <property type="match status" value="1"/>
</dbReference>
<dbReference type="InterPro" id="IPR005829">
    <property type="entry name" value="Sugar_transporter_CS"/>
</dbReference>
<feature type="domain" description="Major facilitator superfamily (MFS) profile" evidence="7">
    <location>
        <begin position="20"/>
        <end position="485"/>
    </location>
</feature>
<feature type="transmembrane region" description="Helical" evidence="6">
    <location>
        <begin position="187"/>
        <end position="209"/>
    </location>
</feature>
<gene>
    <name evidence="8" type="ORF">PENSUB_7110</name>
</gene>
<feature type="transmembrane region" description="Helical" evidence="6">
    <location>
        <begin position="361"/>
        <end position="382"/>
    </location>
</feature>
<name>A0A1Q5TQ38_9EURO</name>
<evidence type="ECO:0000256" key="3">
    <source>
        <dbReference type="ARBA" id="ARBA00022692"/>
    </source>
</evidence>
<dbReference type="AlphaFoldDB" id="A0A1Q5TQ38"/>
<comment type="subcellular location">
    <subcellularLocation>
        <location evidence="1">Membrane</location>
        <topology evidence="1">Multi-pass membrane protein</topology>
    </subcellularLocation>
</comment>
<evidence type="ECO:0000256" key="1">
    <source>
        <dbReference type="ARBA" id="ARBA00004141"/>
    </source>
</evidence>
<dbReference type="PANTHER" id="PTHR48022">
    <property type="entry name" value="PLASTIDIC GLUCOSE TRANSPORTER 4"/>
    <property type="match status" value="1"/>
</dbReference>
<dbReference type="InterPro" id="IPR005828">
    <property type="entry name" value="MFS_sugar_transport-like"/>
</dbReference>